<name>A0A0F9NVV6_9ZZZZ</name>
<protein>
    <submittedName>
        <fullName evidence="1">Uncharacterized protein</fullName>
    </submittedName>
</protein>
<dbReference type="EMBL" id="LAZR01006325">
    <property type="protein sequence ID" value="KKM93000.1"/>
    <property type="molecule type" value="Genomic_DNA"/>
</dbReference>
<sequence>METPTIDDTATRFSDPTWEVKINSVTNPKAVLANVSLSFGENVSSGTFSINEDPDTGTFPSYDDSVEIFVNGRRVIKGKIKGITSQITQSGLRKTFTVLTNITTLQEKVVDVKNKDFNETGTLEKDRFNAQQILNEILGYIPVGTPALDPGEIHLTDMTLLDAARTVVNRLGNFKLFWNQDTDLLELYEFGKGGDASRQFEKGVNILDLSITENRQNKVDKVTIIGPNIEERIRKIVVTTVEPDEDGVRRITFTINDLRPRNIVVEGSQRAQPTYEEQGQIQVLPEDMGIPALQSGPLQGFSRWPIFPLAEKIGNRRDDIGFRHPLKTLIIAPSTFSQITSQPQIIDKETVKVIVGQAPRIYFTSSISAFVDNKKVGIPGLGQTALEVLTQIAWFRGAIRVTYTRSGDCPQVSVGSGTVERTITDSQYQIIKDNIDLQGFDNEQEVLDLMQERADAEFKRLNRPNIGGTIAVFGDETVDLKNTLVVANQNLDIVRVVHNFDRGFITTVTVTNEIFFKAILRNRESDRSAARVRLQQRANANFKIGFDEVEVDQEKVTQKEEDFQKRLVNAGLIYSALQD</sequence>
<organism evidence="1">
    <name type="scientific">marine sediment metagenome</name>
    <dbReference type="NCBI Taxonomy" id="412755"/>
    <lineage>
        <taxon>unclassified sequences</taxon>
        <taxon>metagenomes</taxon>
        <taxon>ecological metagenomes</taxon>
    </lineage>
</organism>
<dbReference type="AlphaFoldDB" id="A0A0F9NVV6"/>
<accession>A0A0F9NVV6</accession>
<gene>
    <name evidence="1" type="ORF">LCGC14_1212810</name>
</gene>
<reference evidence="1" key="1">
    <citation type="journal article" date="2015" name="Nature">
        <title>Complex archaea that bridge the gap between prokaryotes and eukaryotes.</title>
        <authorList>
            <person name="Spang A."/>
            <person name="Saw J.H."/>
            <person name="Jorgensen S.L."/>
            <person name="Zaremba-Niedzwiedzka K."/>
            <person name="Martijn J."/>
            <person name="Lind A.E."/>
            <person name="van Eijk R."/>
            <person name="Schleper C."/>
            <person name="Guy L."/>
            <person name="Ettema T.J."/>
        </authorList>
    </citation>
    <scope>NUCLEOTIDE SEQUENCE</scope>
</reference>
<evidence type="ECO:0000313" key="1">
    <source>
        <dbReference type="EMBL" id="KKM93000.1"/>
    </source>
</evidence>
<proteinExistence type="predicted"/>
<comment type="caution">
    <text evidence="1">The sequence shown here is derived from an EMBL/GenBank/DDBJ whole genome shotgun (WGS) entry which is preliminary data.</text>
</comment>